<dbReference type="Proteomes" id="UP000298663">
    <property type="component" value="Unassembled WGS sequence"/>
</dbReference>
<dbReference type="AlphaFoldDB" id="A0A4U5N1N1"/>
<protein>
    <recommendedName>
        <fullName evidence="1">Parkin RING/Ubox like zinc-binding domain-containing protein</fullName>
    </recommendedName>
</protein>
<gene>
    <name evidence="2" type="ORF">L596_017316</name>
</gene>
<reference evidence="2 3" key="1">
    <citation type="journal article" date="2015" name="Genome Biol.">
        <title>Comparative genomics of Steinernema reveals deeply conserved gene regulatory networks.</title>
        <authorList>
            <person name="Dillman A.R."/>
            <person name="Macchietto M."/>
            <person name="Porter C.F."/>
            <person name="Rogers A."/>
            <person name="Williams B."/>
            <person name="Antoshechkin I."/>
            <person name="Lee M.M."/>
            <person name="Goodwin Z."/>
            <person name="Lu X."/>
            <person name="Lewis E.E."/>
            <person name="Goodrich-Blair H."/>
            <person name="Stock S.P."/>
            <person name="Adams B.J."/>
            <person name="Sternberg P.W."/>
            <person name="Mortazavi A."/>
        </authorList>
    </citation>
    <scope>NUCLEOTIDE SEQUENCE [LARGE SCALE GENOMIC DNA]</scope>
    <source>
        <strain evidence="2 3">ALL</strain>
    </source>
</reference>
<feature type="domain" description="Parkin RING/Ubox like zinc-binding" evidence="1">
    <location>
        <begin position="39"/>
        <end position="81"/>
    </location>
</feature>
<evidence type="ECO:0000313" key="2">
    <source>
        <dbReference type="EMBL" id="TKR76124.1"/>
    </source>
</evidence>
<proteinExistence type="predicted"/>
<evidence type="ECO:0000313" key="3">
    <source>
        <dbReference type="Proteomes" id="UP000298663"/>
    </source>
</evidence>
<keyword evidence="3" id="KW-1185">Reference proteome</keyword>
<dbReference type="STRING" id="34508.A0A4U5N1N1"/>
<dbReference type="OrthoDB" id="1431934at2759"/>
<comment type="caution">
    <text evidence="2">The sequence shown here is derived from an EMBL/GenBank/DDBJ whole genome shotgun (WGS) entry which is preliminary data.</text>
</comment>
<accession>A0A4U5N1N1</accession>
<dbReference type="InterPro" id="IPR041565">
    <property type="entry name" value="Parkin_Znf-RING"/>
</dbReference>
<name>A0A4U5N1N1_STECR</name>
<evidence type="ECO:0000259" key="1">
    <source>
        <dbReference type="Pfam" id="PF17976"/>
    </source>
</evidence>
<sequence length="182" mass="19596">MLGASTPLLAPAVDADAKKKAEEKLKKANKEAPFAAIGSFHVYCKGCECVSQGKLRMYCDNCDSSAVIARKEPSGWPVVLSVHGRTVQEAYLKRHSAWPWSSDTPARTVLPKIASSAANPPQMTLDSGHFQARSLLFHLQMFFEAGALGQPTAACQNTTCPAPLQNDSNRSLFDLLTDTTSG</sequence>
<dbReference type="Pfam" id="PF17976">
    <property type="entry name" value="zf-RING_12"/>
    <property type="match status" value="1"/>
</dbReference>
<reference evidence="2 3" key="2">
    <citation type="journal article" date="2019" name="G3 (Bethesda)">
        <title>Hybrid Assembly of the Genome of the Entomopathogenic Nematode Steinernema carpocapsae Identifies the X-Chromosome.</title>
        <authorList>
            <person name="Serra L."/>
            <person name="Macchietto M."/>
            <person name="Macias-Munoz A."/>
            <person name="McGill C.J."/>
            <person name="Rodriguez I.M."/>
            <person name="Rodriguez B."/>
            <person name="Murad R."/>
            <person name="Mortazavi A."/>
        </authorList>
    </citation>
    <scope>NUCLEOTIDE SEQUENCE [LARGE SCALE GENOMIC DNA]</scope>
    <source>
        <strain evidence="2 3">ALL</strain>
    </source>
</reference>
<organism evidence="2 3">
    <name type="scientific">Steinernema carpocapsae</name>
    <name type="common">Entomopathogenic nematode</name>
    <dbReference type="NCBI Taxonomy" id="34508"/>
    <lineage>
        <taxon>Eukaryota</taxon>
        <taxon>Metazoa</taxon>
        <taxon>Ecdysozoa</taxon>
        <taxon>Nematoda</taxon>
        <taxon>Chromadorea</taxon>
        <taxon>Rhabditida</taxon>
        <taxon>Tylenchina</taxon>
        <taxon>Panagrolaimomorpha</taxon>
        <taxon>Strongyloidoidea</taxon>
        <taxon>Steinernematidae</taxon>
        <taxon>Steinernema</taxon>
    </lineage>
</organism>
<dbReference type="EMBL" id="AZBU02000005">
    <property type="protein sequence ID" value="TKR76124.1"/>
    <property type="molecule type" value="Genomic_DNA"/>
</dbReference>